<evidence type="ECO:0000313" key="3">
    <source>
        <dbReference type="Proteomes" id="UP001500879"/>
    </source>
</evidence>
<sequence>MEQPAAQEELLPERLPGPGDGPAGPAPALRAPARGEPGPHVPDGVDVFDAFRAFGDEDDEPHIVRGID</sequence>
<gene>
    <name evidence="2" type="ORF">GCM10010357_55550</name>
</gene>
<name>A0ABN0Z0Y5_9ACTN</name>
<dbReference type="EMBL" id="BAAABX010000057">
    <property type="protein sequence ID" value="GAA0426869.1"/>
    <property type="molecule type" value="Genomic_DNA"/>
</dbReference>
<dbReference type="RefSeq" id="WP_344030018.1">
    <property type="nucleotide sequence ID" value="NZ_BAAABX010000057.1"/>
</dbReference>
<keyword evidence="3" id="KW-1185">Reference proteome</keyword>
<protein>
    <submittedName>
        <fullName evidence="2">Uncharacterized protein</fullName>
    </submittedName>
</protein>
<reference evidence="2 3" key="1">
    <citation type="journal article" date="2019" name="Int. J. Syst. Evol. Microbiol.">
        <title>The Global Catalogue of Microorganisms (GCM) 10K type strain sequencing project: providing services to taxonomists for standard genome sequencing and annotation.</title>
        <authorList>
            <consortium name="The Broad Institute Genomics Platform"/>
            <consortium name="The Broad Institute Genome Sequencing Center for Infectious Disease"/>
            <person name="Wu L."/>
            <person name="Ma J."/>
        </authorList>
    </citation>
    <scope>NUCLEOTIDE SEQUENCE [LARGE SCALE GENOMIC DNA]</scope>
    <source>
        <strain evidence="2 3">JCM 4788</strain>
    </source>
</reference>
<accession>A0ABN0Z0Y5</accession>
<evidence type="ECO:0000256" key="1">
    <source>
        <dbReference type="SAM" id="MobiDB-lite"/>
    </source>
</evidence>
<proteinExistence type="predicted"/>
<comment type="caution">
    <text evidence="2">The sequence shown here is derived from an EMBL/GenBank/DDBJ whole genome shotgun (WGS) entry which is preliminary data.</text>
</comment>
<dbReference type="Proteomes" id="UP001500879">
    <property type="component" value="Unassembled WGS sequence"/>
</dbReference>
<evidence type="ECO:0000313" key="2">
    <source>
        <dbReference type="EMBL" id="GAA0426869.1"/>
    </source>
</evidence>
<feature type="compositionally biased region" description="Low complexity" evidence="1">
    <location>
        <begin position="26"/>
        <end position="38"/>
    </location>
</feature>
<feature type="region of interest" description="Disordered" evidence="1">
    <location>
        <begin position="1"/>
        <end position="44"/>
    </location>
</feature>
<organism evidence="2 3">
    <name type="scientific">Streptomyces luteireticuli</name>
    <dbReference type="NCBI Taxonomy" id="173858"/>
    <lineage>
        <taxon>Bacteria</taxon>
        <taxon>Bacillati</taxon>
        <taxon>Actinomycetota</taxon>
        <taxon>Actinomycetes</taxon>
        <taxon>Kitasatosporales</taxon>
        <taxon>Streptomycetaceae</taxon>
        <taxon>Streptomyces</taxon>
    </lineage>
</organism>